<keyword evidence="1" id="KW-0472">Membrane</keyword>
<organism evidence="2 3">
    <name type="scientific">Sphaerosporella brunnea</name>
    <dbReference type="NCBI Taxonomy" id="1250544"/>
    <lineage>
        <taxon>Eukaryota</taxon>
        <taxon>Fungi</taxon>
        <taxon>Dikarya</taxon>
        <taxon>Ascomycota</taxon>
        <taxon>Pezizomycotina</taxon>
        <taxon>Pezizomycetes</taxon>
        <taxon>Pezizales</taxon>
        <taxon>Pyronemataceae</taxon>
        <taxon>Sphaerosporella</taxon>
    </lineage>
</organism>
<name>A0A5J5EX93_9PEZI</name>
<evidence type="ECO:0000256" key="1">
    <source>
        <dbReference type="SAM" id="Phobius"/>
    </source>
</evidence>
<gene>
    <name evidence="2" type="ORF">FN846DRAFT_948943</name>
</gene>
<dbReference type="InParanoid" id="A0A5J5EX93"/>
<evidence type="ECO:0000313" key="3">
    <source>
        <dbReference type="Proteomes" id="UP000326924"/>
    </source>
</evidence>
<keyword evidence="1" id="KW-1133">Transmembrane helix</keyword>
<sequence>MRNHFRVFACRNAFNEALADSSNVEIGPRGKKEARGRATRVDIRILVVVFEPVSLVLVPARAVAARPFLGGGGTLLEMSGQLGGKVICVITTTMCHSIGALLRDSKTQLFTSTRLQVDAEKVNRTVKSKPQVNV</sequence>
<accession>A0A5J5EX93</accession>
<comment type="caution">
    <text evidence="2">The sequence shown here is derived from an EMBL/GenBank/DDBJ whole genome shotgun (WGS) entry which is preliminary data.</text>
</comment>
<keyword evidence="3" id="KW-1185">Reference proteome</keyword>
<protein>
    <submittedName>
        <fullName evidence="2">Uncharacterized protein</fullName>
    </submittedName>
</protein>
<feature type="transmembrane region" description="Helical" evidence="1">
    <location>
        <begin position="41"/>
        <end position="62"/>
    </location>
</feature>
<evidence type="ECO:0000313" key="2">
    <source>
        <dbReference type="EMBL" id="KAA8906268.1"/>
    </source>
</evidence>
<dbReference type="Proteomes" id="UP000326924">
    <property type="component" value="Unassembled WGS sequence"/>
</dbReference>
<dbReference type="AlphaFoldDB" id="A0A5J5EX93"/>
<keyword evidence="1" id="KW-0812">Transmembrane</keyword>
<proteinExistence type="predicted"/>
<feature type="transmembrane region" description="Helical" evidence="1">
    <location>
        <begin position="82"/>
        <end position="102"/>
    </location>
</feature>
<reference evidence="2 3" key="1">
    <citation type="submission" date="2019-09" db="EMBL/GenBank/DDBJ databases">
        <title>Draft genome of the ectomycorrhizal ascomycete Sphaerosporella brunnea.</title>
        <authorList>
            <consortium name="DOE Joint Genome Institute"/>
            <person name="Benucci G.M."/>
            <person name="Marozzi G."/>
            <person name="Antonielli L."/>
            <person name="Sanchez S."/>
            <person name="Marco P."/>
            <person name="Wang X."/>
            <person name="Falini L.B."/>
            <person name="Barry K."/>
            <person name="Haridas S."/>
            <person name="Lipzen A."/>
            <person name="Labutti K."/>
            <person name="Grigoriev I.V."/>
            <person name="Murat C."/>
            <person name="Martin F."/>
            <person name="Albertini E."/>
            <person name="Donnini D."/>
            <person name="Bonito G."/>
        </authorList>
    </citation>
    <scope>NUCLEOTIDE SEQUENCE [LARGE SCALE GENOMIC DNA]</scope>
    <source>
        <strain evidence="2 3">Sb_GMNB300</strain>
    </source>
</reference>
<dbReference type="EMBL" id="VXIS01000090">
    <property type="protein sequence ID" value="KAA8906268.1"/>
    <property type="molecule type" value="Genomic_DNA"/>
</dbReference>